<protein>
    <submittedName>
        <fullName evidence="2">Uncharacterized protein</fullName>
    </submittedName>
</protein>
<evidence type="ECO:0000313" key="3">
    <source>
        <dbReference type="Proteomes" id="UP000272025"/>
    </source>
</evidence>
<proteinExistence type="predicted"/>
<accession>A0A3N2PUY1</accession>
<dbReference type="AlphaFoldDB" id="A0A3N2PUY1"/>
<evidence type="ECO:0000313" key="2">
    <source>
        <dbReference type="EMBL" id="ROT38284.1"/>
    </source>
</evidence>
<evidence type="ECO:0000256" key="1">
    <source>
        <dbReference type="SAM" id="MobiDB-lite"/>
    </source>
</evidence>
<dbReference type="EMBL" id="ML119056">
    <property type="protein sequence ID" value="ROT38284.1"/>
    <property type="molecule type" value="Genomic_DNA"/>
</dbReference>
<keyword evidence="3" id="KW-1185">Reference proteome</keyword>
<dbReference type="Proteomes" id="UP000272025">
    <property type="component" value="Unassembled WGS sequence"/>
</dbReference>
<dbReference type="GeneID" id="39575569"/>
<sequence length="156" mass="18143">MAVGSAGRKVKYPLVHKFEPRRVFSAPCPTTFLPPRQQPWLQVDDRCQVVNGQVWRARFLQAPGFFFSAWFRGACRFIWPRMEWGHHAHKRSQRLPCLERLSTLSLSLTLTHTLSQIESQFCFSSPTTKKKNPPLFPSPAKKERFACEENGRRTKK</sequence>
<dbReference type="RefSeq" id="XP_028466090.1">
    <property type="nucleotide sequence ID" value="XM_028607091.1"/>
</dbReference>
<feature type="compositionally biased region" description="Basic and acidic residues" evidence="1">
    <location>
        <begin position="140"/>
        <end position="156"/>
    </location>
</feature>
<name>A0A3N2PUY1_SODAK</name>
<feature type="region of interest" description="Disordered" evidence="1">
    <location>
        <begin position="125"/>
        <end position="156"/>
    </location>
</feature>
<organism evidence="2 3">
    <name type="scientific">Sodiomyces alkalinus (strain CBS 110278 / VKM F-3762 / F11)</name>
    <name type="common">Alkaliphilic filamentous fungus</name>
    <dbReference type="NCBI Taxonomy" id="1314773"/>
    <lineage>
        <taxon>Eukaryota</taxon>
        <taxon>Fungi</taxon>
        <taxon>Dikarya</taxon>
        <taxon>Ascomycota</taxon>
        <taxon>Pezizomycotina</taxon>
        <taxon>Sordariomycetes</taxon>
        <taxon>Hypocreomycetidae</taxon>
        <taxon>Glomerellales</taxon>
        <taxon>Plectosphaerellaceae</taxon>
        <taxon>Sodiomyces</taxon>
    </lineage>
</organism>
<reference evidence="2 3" key="1">
    <citation type="journal article" date="2018" name="Mol. Ecol.">
        <title>The obligate alkalophilic soda-lake fungus Sodiomyces alkalinus has shifted to a protein diet.</title>
        <authorList>
            <person name="Grum-Grzhimaylo A.A."/>
            <person name="Falkoski D.L."/>
            <person name="van den Heuvel J."/>
            <person name="Valero-Jimenez C.A."/>
            <person name="Min B."/>
            <person name="Choi I.G."/>
            <person name="Lipzen A."/>
            <person name="Daum C.G."/>
            <person name="Aanen D.K."/>
            <person name="Tsang A."/>
            <person name="Henrissat B."/>
            <person name="Bilanenko E.N."/>
            <person name="de Vries R.P."/>
            <person name="van Kan J.A.L."/>
            <person name="Grigoriev I.V."/>
            <person name="Debets A.J.M."/>
        </authorList>
    </citation>
    <scope>NUCLEOTIDE SEQUENCE [LARGE SCALE GENOMIC DNA]</scope>
    <source>
        <strain evidence="2 3">F11</strain>
    </source>
</reference>
<gene>
    <name evidence="2" type="ORF">SODALDRAFT_185683</name>
</gene>